<evidence type="ECO:0000256" key="4">
    <source>
        <dbReference type="ARBA" id="ARBA00022723"/>
    </source>
</evidence>
<evidence type="ECO:0000313" key="11">
    <source>
        <dbReference type="Proteomes" id="UP000594638"/>
    </source>
</evidence>
<comment type="caution">
    <text evidence="10">The sequence shown here is derived from an EMBL/GenBank/DDBJ whole genome shotgun (WGS) entry which is preliminary data.</text>
</comment>
<dbReference type="PANTHER" id="PTHR15710">
    <property type="entry name" value="E3 UBIQUITIN-PROTEIN LIGASE PRAJA"/>
    <property type="match status" value="1"/>
</dbReference>
<evidence type="ECO:0000256" key="5">
    <source>
        <dbReference type="ARBA" id="ARBA00022771"/>
    </source>
</evidence>
<dbReference type="InterPro" id="IPR013083">
    <property type="entry name" value="Znf_RING/FYVE/PHD"/>
</dbReference>
<dbReference type="GO" id="GO:0008270">
    <property type="term" value="F:zinc ion binding"/>
    <property type="evidence" value="ECO:0007669"/>
    <property type="project" value="UniProtKB-KW"/>
</dbReference>
<dbReference type="PANTHER" id="PTHR15710:SF108">
    <property type="entry name" value="OS03G0286100 PROTEIN"/>
    <property type="match status" value="1"/>
</dbReference>
<keyword evidence="6" id="KW-0833">Ubl conjugation pathway</keyword>
<evidence type="ECO:0000256" key="2">
    <source>
        <dbReference type="ARBA" id="ARBA00012483"/>
    </source>
</evidence>
<evidence type="ECO:0000256" key="7">
    <source>
        <dbReference type="ARBA" id="ARBA00022833"/>
    </source>
</evidence>
<dbReference type="InterPro" id="IPR001841">
    <property type="entry name" value="Znf_RING"/>
</dbReference>
<evidence type="ECO:0000259" key="9">
    <source>
        <dbReference type="PROSITE" id="PS50089"/>
    </source>
</evidence>
<evidence type="ECO:0000256" key="6">
    <source>
        <dbReference type="ARBA" id="ARBA00022786"/>
    </source>
</evidence>
<accession>A0A8S0T1F7</accession>
<protein>
    <recommendedName>
        <fullName evidence="2">RING-type E3 ubiquitin transferase</fullName>
        <ecNumber evidence="2">2.3.2.27</ecNumber>
    </recommendedName>
</protein>
<dbReference type="SUPFAM" id="SSF57850">
    <property type="entry name" value="RING/U-box"/>
    <property type="match status" value="1"/>
</dbReference>
<organism evidence="10 11">
    <name type="scientific">Olea europaea subsp. europaea</name>
    <dbReference type="NCBI Taxonomy" id="158383"/>
    <lineage>
        <taxon>Eukaryota</taxon>
        <taxon>Viridiplantae</taxon>
        <taxon>Streptophyta</taxon>
        <taxon>Embryophyta</taxon>
        <taxon>Tracheophyta</taxon>
        <taxon>Spermatophyta</taxon>
        <taxon>Magnoliopsida</taxon>
        <taxon>eudicotyledons</taxon>
        <taxon>Gunneridae</taxon>
        <taxon>Pentapetalae</taxon>
        <taxon>asterids</taxon>
        <taxon>lamiids</taxon>
        <taxon>Lamiales</taxon>
        <taxon>Oleaceae</taxon>
        <taxon>Oleeae</taxon>
        <taxon>Olea</taxon>
    </lineage>
</organism>
<proteinExistence type="predicted"/>
<dbReference type="SMART" id="SM00184">
    <property type="entry name" value="RING"/>
    <property type="match status" value="1"/>
</dbReference>
<dbReference type="Gramene" id="OE9A021213T1">
    <property type="protein sequence ID" value="OE9A021213C1"/>
    <property type="gene ID" value="OE9A021213"/>
</dbReference>
<dbReference type="EC" id="2.3.2.27" evidence="2"/>
<dbReference type="OrthoDB" id="8062037at2759"/>
<keyword evidence="3" id="KW-0808">Transferase</keyword>
<dbReference type="GO" id="GO:0061630">
    <property type="term" value="F:ubiquitin protein ligase activity"/>
    <property type="evidence" value="ECO:0007669"/>
    <property type="project" value="UniProtKB-EC"/>
</dbReference>
<evidence type="ECO:0000256" key="8">
    <source>
        <dbReference type="PROSITE-ProRule" id="PRU00175"/>
    </source>
</evidence>
<name>A0A8S0T1F7_OLEEU</name>
<keyword evidence="11" id="KW-1185">Reference proteome</keyword>
<dbReference type="GO" id="GO:0016874">
    <property type="term" value="F:ligase activity"/>
    <property type="evidence" value="ECO:0007669"/>
    <property type="project" value="UniProtKB-KW"/>
</dbReference>
<keyword evidence="10" id="KW-0436">Ligase</keyword>
<gene>
    <name evidence="10" type="ORF">OLEA9_A021213</name>
</gene>
<feature type="domain" description="RING-type" evidence="9">
    <location>
        <begin position="374"/>
        <end position="415"/>
    </location>
</feature>
<dbReference type="PROSITE" id="PS50089">
    <property type="entry name" value="ZF_RING_2"/>
    <property type="match status" value="1"/>
</dbReference>
<dbReference type="Proteomes" id="UP000594638">
    <property type="component" value="Unassembled WGS sequence"/>
</dbReference>
<dbReference type="GO" id="GO:0005737">
    <property type="term" value="C:cytoplasm"/>
    <property type="evidence" value="ECO:0007669"/>
    <property type="project" value="TreeGrafter"/>
</dbReference>
<dbReference type="AlphaFoldDB" id="A0A8S0T1F7"/>
<dbReference type="Pfam" id="PF13639">
    <property type="entry name" value="zf-RING_2"/>
    <property type="match status" value="1"/>
</dbReference>
<keyword evidence="5 8" id="KW-0863">Zinc-finger</keyword>
<evidence type="ECO:0000256" key="1">
    <source>
        <dbReference type="ARBA" id="ARBA00000900"/>
    </source>
</evidence>
<dbReference type="EMBL" id="CACTIH010005626">
    <property type="protein sequence ID" value="CAA2999270.1"/>
    <property type="molecule type" value="Genomic_DNA"/>
</dbReference>
<keyword evidence="4" id="KW-0479">Metal-binding</keyword>
<reference evidence="10 11" key="1">
    <citation type="submission" date="2019-12" db="EMBL/GenBank/DDBJ databases">
        <authorList>
            <person name="Alioto T."/>
            <person name="Alioto T."/>
            <person name="Gomez Garrido J."/>
        </authorList>
    </citation>
    <scope>NUCLEOTIDE SEQUENCE [LARGE SCALE GENOMIC DNA]</scope>
</reference>
<dbReference type="GO" id="GO:0016567">
    <property type="term" value="P:protein ubiquitination"/>
    <property type="evidence" value="ECO:0007669"/>
    <property type="project" value="TreeGrafter"/>
</dbReference>
<keyword evidence="7" id="KW-0862">Zinc</keyword>
<sequence length="451" mass="50820">MFIQNAVPIAFHLHQFLLTFFFQFTNPNQETKSMMPRFDNGGVNLRQDEEEIFREPNPFGFDFAFGSFSLTNDPNVSFFMPDDYNTTFSFNFDQHPGSDYGDSVVDLNSFFCAGGGGEEDDDEQMNFISDLFEACIPSDQISESDSIPAEDPDPEFGIALGLGSAEVPSIVGLRVAGIESESDSEEFDVDSELLNNHDNNDNIGFNYHINESERALNEEYEWEAVNERIQFGGRDNLNSVIDGIEEINLNSTIDRIEEISVSSEISSSEEETIPLSNDGGGDVEARDIDWAELFRESHLGRNSDMTSEEAYNNRNVFLNALDDYLLAMEQDMQFVDYETGLKFIPPAAKSVVENLSSVVLTKEETGANDNVVICAVCNDEVAIGEKVTRLPCTHLYHGDCILPWLRIRNTCPLCRYELPTDNVGYEKMRNNHRITASFLNALRVRYNELLP</sequence>
<comment type="catalytic activity">
    <reaction evidence="1">
        <text>S-ubiquitinyl-[E2 ubiquitin-conjugating enzyme]-L-cysteine + [acceptor protein]-L-lysine = [E2 ubiquitin-conjugating enzyme]-L-cysteine + N(6)-ubiquitinyl-[acceptor protein]-L-lysine.</text>
        <dbReference type="EC" id="2.3.2.27"/>
    </reaction>
</comment>
<evidence type="ECO:0000313" key="10">
    <source>
        <dbReference type="EMBL" id="CAA2999270.1"/>
    </source>
</evidence>
<dbReference type="Gene3D" id="3.30.40.10">
    <property type="entry name" value="Zinc/RING finger domain, C3HC4 (zinc finger)"/>
    <property type="match status" value="1"/>
</dbReference>
<evidence type="ECO:0000256" key="3">
    <source>
        <dbReference type="ARBA" id="ARBA00022679"/>
    </source>
</evidence>
<dbReference type="FunFam" id="3.30.40.10:FF:000127">
    <property type="entry name" value="E3 ubiquitin-protein ligase RNF181"/>
    <property type="match status" value="1"/>
</dbReference>